<dbReference type="OrthoDB" id="5984008at2759"/>
<dbReference type="PROSITE" id="PS50259">
    <property type="entry name" value="G_PROTEIN_RECEP_F3_4"/>
    <property type="match status" value="1"/>
</dbReference>
<sequence>MYLRYYKHILAIMFAVEEINRNPLLLPNVTLGYEIYDSCDYVSKAVEATLKLFSGRQDHVPGYRCTTKGPLAAFIGLPYSMAELTQIYRYPHISYGTQDPVLEDKRLFPSFFRIVPNDRAMYDGFVQLLHYFGWTWVGLVASDEEHHLKISQELRAVLLKSGICIAYFAVFPTEGLFNFIPVFEIIEKSNANVVITLCSQFSFLDIIYTVAIRGELGRVWITPSSLTFFTHNLIGTYLGVVNGSLQFSVHKEEIPEFKNFLYSTNPTTFHNFFTAAFWNELFHCLPPNKTTYWKIVNPLHNCTGEESLNNVDANLDVKTLRVTYTVYRAVYSFASALHEMLSSTQYSGQKLNLMKNFQPSQLSQYLKNLDFQTKDFHSANQGQIGHYDIINWVTSNRTITFSQVGSFLPFAPPGQQLIINKSDIKWNLFISSQTPLSLCTNHCPPGFRKAARKAEPICCYDCIACSEGDITNSTDMEECMACSEDHWSDEKRTMCISRTIDFLSFSDVLGITLAFVAIFLCLISLGVLSIFLKYRNTAIVKANNRELSYILLLSLIMCFLCCFLFIGRPEASTCFFRQAAFGIIFAVAVSAILAKTITVVIAFNATKPGSRARKWVGSNISAYLVSLGAFGEAVICLVWFLCSPPFPDFDTTEKSAKMTLKCNEGSEVAFYCVVGYVGLLAALSFVVAFLARKLPDTFNEATHITFSMLVFCIVWVSFIPAHVSAKGKYTVAVEIFAILASTAGLLGCIFIPKCHIIVIRPDLNTKEHLIGRKLASLKF</sequence>
<dbReference type="FunFam" id="3.40.50.2300:FF:000125">
    <property type="entry name" value="Vomeronasal 2, receptor 88"/>
    <property type="match status" value="1"/>
</dbReference>
<dbReference type="InterPro" id="IPR001828">
    <property type="entry name" value="ANF_lig-bd_rcpt"/>
</dbReference>
<evidence type="ECO:0000256" key="7">
    <source>
        <dbReference type="ARBA" id="ARBA00023040"/>
    </source>
</evidence>
<keyword evidence="11" id="KW-0807">Transducer</keyword>
<evidence type="ECO:0000256" key="9">
    <source>
        <dbReference type="ARBA" id="ARBA00023170"/>
    </source>
</evidence>
<dbReference type="CDD" id="cd15283">
    <property type="entry name" value="7tmC_V2R_pheromone"/>
    <property type="match status" value="1"/>
</dbReference>
<dbReference type="FunFam" id="2.10.50.30:FF:000002">
    <property type="entry name" value="Vomeronasal 2 receptor, h1"/>
    <property type="match status" value="1"/>
</dbReference>
<dbReference type="Gene3D" id="3.40.50.2300">
    <property type="match status" value="2"/>
</dbReference>
<dbReference type="Pfam" id="PF07562">
    <property type="entry name" value="NCD3G"/>
    <property type="match status" value="1"/>
</dbReference>
<evidence type="ECO:0000313" key="14">
    <source>
        <dbReference type="Proteomes" id="UP000008143"/>
    </source>
</evidence>
<feature type="transmembrane region" description="Helical" evidence="12">
    <location>
        <begin position="579"/>
        <end position="603"/>
    </location>
</feature>
<evidence type="ECO:0000256" key="8">
    <source>
        <dbReference type="ARBA" id="ARBA00023136"/>
    </source>
</evidence>
<evidence type="ECO:0000313" key="15">
    <source>
        <dbReference type="RefSeq" id="XP_031762382.1"/>
    </source>
</evidence>
<evidence type="ECO:0000256" key="5">
    <source>
        <dbReference type="ARBA" id="ARBA00022729"/>
    </source>
</evidence>
<protein>
    <submittedName>
        <fullName evidence="15">Vomeronasal type-2 receptor 26</fullName>
    </submittedName>
</protein>
<keyword evidence="6 12" id="KW-1133">Transmembrane helix</keyword>
<dbReference type="Pfam" id="PF00003">
    <property type="entry name" value="7tm_3"/>
    <property type="match status" value="1"/>
</dbReference>
<keyword evidence="4 12" id="KW-0812">Transmembrane</keyword>
<accession>A0A8J1JWW2</accession>
<feature type="transmembrane region" description="Helical" evidence="12">
    <location>
        <begin position="729"/>
        <end position="751"/>
    </location>
</feature>
<dbReference type="SUPFAM" id="SSF53822">
    <property type="entry name" value="Periplasmic binding protein-like I"/>
    <property type="match status" value="1"/>
</dbReference>
<evidence type="ECO:0000256" key="6">
    <source>
        <dbReference type="ARBA" id="ARBA00022989"/>
    </source>
</evidence>
<dbReference type="InterPro" id="IPR011500">
    <property type="entry name" value="GPCR_3_9-Cys_dom"/>
</dbReference>
<dbReference type="InterPro" id="IPR000337">
    <property type="entry name" value="GPCR_3"/>
</dbReference>
<evidence type="ECO:0000256" key="2">
    <source>
        <dbReference type="ARBA" id="ARBA00007242"/>
    </source>
</evidence>
<dbReference type="Proteomes" id="UP000008143">
    <property type="component" value="Chromosome 7"/>
</dbReference>
<dbReference type="PANTHER" id="PTHR24061:SF551">
    <property type="entry name" value="VOMERONASAL TYPE-2 RECEPTOR 26"/>
    <property type="match status" value="1"/>
</dbReference>
<name>A0A8J1JWW2_XENTR</name>
<evidence type="ECO:0000256" key="11">
    <source>
        <dbReference type="ARBA" id="ARBA00023224"/>
    </source>
</evidence>
<dbReference type="GO" id="GO:0005886">
    <property type="term" value="C:plasma membrane"/>
    <property type="evidence" value="ECO:0000318"/>
    <property type="project" value="GO_Central"/>
</dbReference>
<evidence type="ECO:0000313" key="16">
    <source>
        <dbReference type="Xenbase" id="XB-GENE-29081847"/>
    </source>
</evidence>
<keyword evidence="8 12" id="KW-0472">Membrane</keyword>
<dbReference type="InterPro" id="IPR017978">
    <property type="entry name" value="GPCR_3_C"/>
</dbReference>
<evidence type="ECO:0000256" key="3">
    <source>
        <dbReference type="ARBA" id="ARBA00022475"/>
    </source>
</evidence>
<feature type="transmembrane region" description="Helical" evidence="12">
    <location>
        <begin position="546"/>
        <end position="567"/>
    </location>
</feature>
<dbReference type="Gene3D" id="2.10.50.30">
    <property type="entry name" value="GPCR, family 3, nine cysteines domain"/>
    <property type="match status" value="1"/>
</dbReference>
<dbReference type="InterPro" id="IPR028082">
    <property type="entry name" value="Peripla_BP_I"/>
</dbReference>
<dbReference type="CDD" id="cd06365">
    <property type="entry name" value="PBP1_pheromone_receptor"/>
    <property type="match status" value="1"/>
</dbReference>
<dbReference type="InterPro" id="IPR004073">
    <property type="entry name" value="GPCR_3_vmron_rcpt_2"/>
</dbReference>
<feature type="transmembrane region" description="Helical" evidence="12">
    <location>
        <begin position="615"/>
        <end position="641"/>
    </location>
</feature>
<dbReference type="RefSeq" id="XP_031762382.1">
    <property type="nucleotide sequence ID" value="XM_031906522.1"/>
</dbReference>
<reference evidence="15" key="1">
    <citation type="submission" date="2025-08" db="UniProtKB">
        <authorList>
            <consortium name="RefSeq"/>
        </authorList>
    </citation>
    <scope>IDENTIFICATION</scope>
    <source>
        <strain evidence="15">Nigerian</strain>
        <tissue evidence="15">Liver and blood</tissue>
    </source>
</reference>
<keyword evidence="5" id="KW-0732">Signal</keyword>
<keyword evidence="14" id="KW-1185">Reference proteome</keyword>
<dbReference type="OMA" id="FEMSMIS"/>
<evidence type="ECO:0000256" key="1">
    <source>
        <dbReference type="ARBA" id="ARBA00004651"/>
    </source>
</evidence>
<organism evidence="14 15">
    <name type="scientific">Xenopus tropicalis</name>
    <name type="common">Western clawed frog</name>
    <name type="synonym">Silurana tropicalis</name>
    <dbReference type="NCBI Taxonomy" id="8364"/>
    <lineage>
        <taxon>Eukaryota</taxon>
        <taxon>Metazoa</taxon>
        <taxon>Chordata</taxon>
        <taxon>Craniata</taxon>
        <taxon>Vertebrata</taxon>
        <taxon>Euteleostomi</taxon>
        <taxon>Amphibia</taxon>
        <taxon>Batrachia</taxon>
        <taxon>Anura</taxon>
        <taxon>Pipoidea</taxon>
        <taxon>Pipidae</taxon>
        <taxon>Xenopodinae</taxon>
        <taxon>Xenopus</taxon>
        <taxon>Silurana</taxon>
    </lineage>
</organism>
<dbReference type="PRINTS" id="PR01535">
    <property type="entry name" value="VOMERONASL2R"/>
</dbReference>
<comment type="similarity">
    <text evidence="2">Belongs to the G-protein coupled receptor 3 family.</text>
</comment>
<dbReference type="GeneID" id="100493717"/>
<keyword evidence="9 15" id="KW-0675">Receptor</keyword>
<dbReference type="Pfam" id="PF01094">
    <property type="entry name" value="ANF_receptor"/>
    <property type="match status" value="1"/>
</dbReference>
<feature type="transmembrane region" description="Helical" evidence="12">
    <location>
        <begin position="668"/>
        <end position="691"/>
    </location>
</feature>
<evidence type="ECO:0000256" key="10">
    <source>
        <dbReference type="ARBA" id="ARBA00023180"/>
    </source>
</evidence>
<feature type="domain" description="G-protein coupled receptors family 3 profile" evidence="13">
    <location>
        <begin position="509"/>
        <end position="773"/>
    </location>
</feature>
<dbReference type="AlphaFoldDB" id="A0A8J1JWW2"/>
<dbReference type="InterPro" id="IPR038550">
    <property type="entry name" value="GPCR_3_9-Cys_sf"/>
</dbReference>
<gene>
    <name evidence="15 16" type="primary">LOC100493717</name>
</gene>
<keyword evidence="10" id="KW-0325">Glycoprotein</keyword>
<evidence type="ECO:0000256" key="12">
    <source>
        <dbReference type="SAM" id="Phobius"/>
    </source>
</evidence>
<evidence type="ECO:0000259" key="13">
    <source>
        <dbReference type="PROSITE" id="PS50259"/>
    </source>
</evidence>
<keyword evidence="3" id="KW-1003">Cell membrane</keyword>
<dbReference type="PRINTS" id="PR00248">
    <property type="entry name" value="GPCRMGR"/>
</dbReference>
<dbReference type="GO" id="GO:0004930">
    <property type="term" value="F:G protein-coupled receptor activity"/>
    <property type="evidence" value="ECO:0000318"/>
    <property type="project" value="GO_Central"/>
</dbReference>
<dbReference type="KEGG" id="xtr:100493717"/>
<dbReference type="AGR" id="Xenbase:XB-GENE-29081847"/>
<comment type="subcellular location">
    <subcellularLocation>
        <location evidence="1">Cell membrane</location>
        <topology evidence="1">Multi-pass membrane protein</topology>
    </subcellularLocation>
</comment>
<dbReference type="Xenbase" id="XB-GENE-29081847">
    <property type="gene designation" value="LOC100493717"/>
</dbReference>
<dbReference type="InterPro" id="IPR000068">
    <property type="entry name" value="GPCR_3_Ca_sens_rcpt-rel"/>
</dbReference>
<feature type="transmembrane region" description="Helical" evidence="12">
    <location>
        <begin position="508"/>
        <end position="534"/>
    </location>
</feature>
<keyword evidence="7" id="KW-0297">G-protein coupled receptor</keyword>
<evidence type="ECO:0000256" key="4">
    <source>
        <dbReference type="ARBA" id="ARBA00022692"/>
    </source>
</evidence>
<proteinExistence type="inferred from homology"/>
<feature type="transmembrane region" description="Helical" evidence="12">
    <location>
        <begin position="703"/>
        <end position="723"/>
    </location>
</feature>
<dbReference type="PANTHER" id="PTHR24061">
    <property type="entry name" value="CALCIUM-SENSING RECEPTOR-RELATED"/>
    <property type="match status" value="1"/>
</dbReference>